<proteinExistence type="predicted"/>
<protein>
    <submittedName>
        <fullName evidence="3">FAD-binding protein</fullName>
    </submittedName>
</protein>
<reference evidence="3 4" key="1">
    <citation type="submission" date="2016-07" db="EMBL/GenBank/DDBJ databases">
        <title>Complete genome sequence of the Lentzea guizhouensis DHS C013.</title>
        <authorList>
            <person name="Cao C."/>
        </authorList>
    </citation>
    <scope>NUCLEOTIDE SEQUENCE [LARGE SCALE GENOMIC DNA]</scope>
    <source>
        <strain evidence="3 4">DHS C013</strain>
    </source>
</reference>
<dbReference type="Gene3D" id="3.30.43.10">
    <property type="entry name" value="Uridine Diphospho-n-acetylenolpyruvylglucosamine Reductase, domain 2"/>
    <property type="match status" value="1"/>
</dbReference>
<dbReference type="InterPro" id="IPR016171">
    <property type="entry name" value="Vanillyl_alc_oxidase_C-sub2"/>
</dbReference>
<dbReference type="SUPFAM" id="SSF56176">
    <property type="entry name" value="FAD-binding/transporter-associated domain-like"/>
    <property type="match status" value="1"/>
</dbReference>
<feature type="domain" description="FAD-binding PCMH-type" evidence="2">
    <location>
        <begin position="9"/>
        <end position="173"/>
    </location>
</feature>
<dbReference type="InterPro" id="IPR010031">
    <property type="entry name" value="FAD_lactone_oxidase-like"/>
</dbReference>
<keyword evidence="1" id="KW-0560">Oxidoreductase</keyword>
<evidence type="ECO:0000256" key="1">
    <source>
        <dbReference type="ARBA" id="ARBA00023002"/>
    </source>
</evidence>
<dbReference type="InterPro" id="IPR016167">
    <property type="entry name" value="FAD-bd_PCMH_sub1"/>
</dbReference>
<accession>A0A1B2HCC9</accession>
<dbReference type="GO" id="GO:0080049">
    <property type="term" value="F:L-gulono-1,4-lactone dehydrogenase activity"/>
    <property type="evidence" value="ECO:0007669"/>
    <property type="project" value="TreeGrafter"/>
</dbReference>
<evidence type="ECO:0000259" key="2">
    <source>
        <dbReference type="PROSITE" id="PS51387"/>
    </source>
</evidence>
<organism evidence="3 4">
    <name type="scientific">Lentzea guizhouensis</name>
    <dbReference type="NCBI Taxonomy" id="1586287"/>
    <lineage>
        <taxon>Bacteria</taxon>
        <taxon>Bacillati</taxon>
        <taxon>Actinomycetota</taxon>
        <taxon>Actinomycetes</taxon>
        <taxon>Pseudonocardiales</taxon>
        <taxon>Pseudonocardiaceae</taxon>
        <taxon>Lentzea</taxon>
    </lineage>
</organism>
<dbReference type="Gene3D" id="3.30.70.2530">
    <property type="match status" value="1"/>
</dbReference>
<dbReference type="Pfam" id="PF04030">
    <property type="entry name" value="ALO"/>
    <property type="match status" value="1"/>
</dbReference>
<dbReference type="EMBL" id="CP016793">
    <property type="protein sequence ID" value="ANZ35375.1"/>
    <property type="molecule type" value="Genomic_DNA"/>
</dbReference>
<dbReference type="OrthoDB" id="9800184at2"/>
<dbReference type="AlphaFoldDB" id="A0A1B2HCC9"/>
<dbReference type="Gene3D" id="3.30.70.2520">
    <property type="match status" value="1"/>
</dbReference>
<dbReference type="PANTHER" id="PTHR43762">
    <property type="entry name" value="L-GULONOLACTONE OXIDASE"/>
    <property type="match status" value="1"/>
</dbReference>
<gene>
    <name evidence="3" type="ORF">BBK82_04005</name>
</gene>
<dbReference type="InterPro" id="IPR007173">
    <property type="entry name" value="ALO_C"/>
</dbReference>
<evidence type="ECO:0000313" key="4">
    <source>
        <dbReference type="Proteomes" id="UP000093053"/>
    </source>
</evidence>
<dbReference type="InterPro" id="IPR006094">
    <property type="entry name" value="Oxid_FAD_bind_N"/>
</dbReference>
<dbReference type="STRING" id="1586287.BBK82_04005"/>
<evidence type="ECO:0000313" key="3">
    <source>
        <dbReference type="EMBL" id="ANZ35375.1"/>
    </source>
</evidence>
<dbReference type="Proteomes" id="UP000093053">
    <property type="component" value="Chromosome"/>
</dbReference>
<dbReference type="PANTHER" id="PTHR43762:SF1">
    <property type="entry name" value="D-ARABINONO-1,4-LACTONE OXIDASE"/>
    <property type="match status" value="1"/>
</dbReference>
<keyword evidence="4" id="KW-1185">Reference proteome</keyword>
<dbReference type="KEGG" id="led:BBK82_04005"/>
<dbReference type="InterPro" id="IPR036318">
    <property type="entry name" value="FAD-bd_PCMH-like_sf"/>
</dbReference>
<dbReference type="GO" id="GO:0016020">
    <property type="term" value="C:membrane"/>
    <property type="evidence" value="ECO:0007669"/>
    <property type="project" value="InterPro"/>
</dbReference>
<name>A0A1B2HCC9_9PSEU</name>
<dbReference type="RefSeq" id="WP_065913790.1">
    <property type="nucleotide sequence ID" value="NZ_CP016793.1"/>
</dbReference>
<dbReference type="Pfam" id="PF01565">
    <property type="entry name" value="FAD_binding_4"/>
    <property type="match status" value="1"/>
</dbReference>
<dbReference type="Gene3D" id="3.30.465.10">
    <property type="match status" value="1"/>
</dbReference>
<dbReference type="PIRSF" id="PIRSF000136">
    <property type="entry name" value="LGO_GLO"/>
    <property type="match status" value="1"/>
</dbReference>
<dbReference type="Gene3D" id="1.10.45.10">
    <property type="entry name" value="Vanillyl-alcohol Oxidase, Chain A, domain 4"/>
    <property type="match status" value="1"/>
</dbReference>
<dbReference type="PROSITE" id="PS51387">
    <property type="entry name" value="FAD_PCMH"/>
    <property type="match status" value="1"/>
</dbReference>
<sequence length="421" mass="45956">MTRNWAGNIQYSATEFIRPTTVEQVRKAVAHAGRVRALGTRHSFNDLADSPGVLLSVADLPPVVDVDATRATARVAAGLSYAELAPRLDAAGFALPAMASLPHISVGGAVATATHGSGVRNQVLSAAVRELELVTADGDVVSIGRDDADFDGVVVGLGSLGVVTHLTLDLVPTYQLRQRVYEGLALEVLDDHFAELMSCAYSVCLFTDWREPVLTQVWVQERVDQPATLPSWFTATPADGPRHPVDGVDPVSCTTQGGVPGPWFERLPHFRSDQPPSSSGDELQSEYMIPADDAVAALHALDDVREQIRPALQICEVRTAARDDFWLSTCYGRETVSIHFTWVSDISVVLPVVELVEQQLAPFSPRPHWAKTSVATAEYERLPDFRELMDRYDPAGKFTNAFTERHFSSVRPVPHLSGRTR</sequence>
<dbReference type="InterPro" id="IPR016166">
    <property type="entry name" value="FAD-bd_PCMH"/>
</dbReference>
<dbReference type="GO" id="GO:0003885">
    <property type="term" value="F:D-arabinono-1,4-lactone oxidase activity"/>
    <property type="evidence" value="ECO:0007669"/>
    <property type="project" value="InterPro"/>
</dbReference>
<dbReference type="GO" id="GO:0071949">
    <property type="term" value="F:FAD binding"/>
    <property type="evidence" value="ECO:0007669"/>
    <property type="project" value="InterPro"/>
</dbReference>
<dbReference type="InterPro" id="IPR016169">
    <property type="entry name" value="FAD-bd_PCMH_sub2"/>
</dbReference>